<protein>
    <submittedName>
        <fullName evidence="2">Uncharacterized protein</fullName>
    </submittedName>
</protein>
<gene>
    <name evidence="2" type="ORF">CLUP02_06051</name>
</gene>
<sequence>MFQTVALTVLERETTENNQWGFEGFKSNSNHMAHFQARIKGHWHADNGSAMLGSHETNVAGPRAQGAWSMPSKRGGGGAYLYLGGIRGHFLSRERTVRRETRAGRGDPQRRTVGRRVFPLPVVFIFAASIEELWEVQKRRQVDEAGFENKKGRDRICRVWRHTRILYHRRHHDAYLLLAFSCFLFCFLFFTSTNLLQCTVQHSYHTAVLVSLPFFSLERASYQYIEFPNLRELSSESGEYFNPDFGIEPVHSSLVLLNLLLDLSSSLLVFVRSSSQPCWALASMVLYSVMNPKCQVDGKTGKGQGDMSSLLKYTANNFGHFISDVYPFVLLQIKIPLPEAYEYLIVETRPLQGFDVLITVDRYPLVVTIWLVLLIPVTHICVAILDHRMFGMALSF</sequence>
<keyword evidence="1" id="KW-0472">Membrane</keyword>
<organism evidence="2 3">
    <name type="scientific">Colletotrichum lupini</name>
    <dbReference type="NCBI Taxonomy" id="145971"/>
    <lineage>
        <taxon>Eukaryota</taxon>
        <taxon>Fungi</taxon>
        <taxon>Dikarya</taxon>
        <taxon>Ascomycota</taxon>
        <taxon>Pezizomycotina</taxon>
        <taxon>Sordariomycetes</taxon>
        <taxon>Hypocreomycetidae</taxon>
        <taxon>Glomerellales</taxon>
        <taxon>Glomerellaceae</taxon>
        <taxon>Colletotrichum</taxon>
        <taxon>Colletotrichum acutatum species complex</taxon>
    </lineage>
</organism>
<evidence type="ECO:0000256" key="1">
    <source>
        <dbReference type="SAM" id="Phobius"/>
    </source>
</evidence>
<dbReference type="GeneID" id="73340065"/>
<keyword evidence="1" id="KW-0812">Transmembrane</keyword>
<feature type="transmembrane region" description="Helical" evidence="1">
    <location>
        <begin position="174"/>
        <end position="196"/>
    </location>
</feature>
<name>A0A9Q8SNY2_9PEZI</name>
<evidence type="ECO:0000313" key="2">
    <source>
        <dbReference type="EMBL" id="UQC80568.1"/>
    </source>
</evidence>
<dbReference type="Proteomes" id="UP000830671">
    <property type="component" value="Chromosome 3"/>
</dbReference>
<keyword evidence="3" id="KW-1185">Reference proteome</keyword>
<reference evidence="2" key="1">
    <citation type="journal article" date="2021" name="Mol. Plant Microbe Interact.">
        <title>Complete Genome Sequence of the Plant-Pathogenic Fungus Colletotrichum lupini.</title>
        <authorList>
            <person name="Baroncelli R."/>
            <person name="Pensec F."/>
            <person name="Da Lio D."/>
            <person name="Boufleur T."/>
            <person name="Vicente I."/>
            <person name="Sarrocco S."/>
            <person name="Picot A."/>
            <person name="Baraldi E."/>
            <person name="Sukno S."/>
            <person name="Thon M."/>
            <person name="Le Floch G."/>
        </authorList>
    </citation>
    <scope>NUCLEOTIDE SEQUENCE</scope>
    <source>
        <strain evidence="2">IMI 504893</strain>
    </source>
</reference>
<proteinExistence type="predicted"/>
<dbReference type="KEGG" id="clup:CLUP02_06051"/>
<accession>A0A9Q8SNY2</accession>
<feature type="transmembrane region" description="Helical" evidence="1">
    <location>
        <begin position="363"/>
        <end position="385"/>
    </location>
</feature>
<dbReference type="RefSeq" id="XP_049142198.1">
    <property type="nucleotide sequence ID" value="XM_049285055.1"/>
</dbReference>
<dbReference type="EMBL" id="CP019475">
    <property type="protein sequence ID" value="UQC80568.1"/>
    <property type="molecule type" value="Genomic_DNA"/>
</dbReference>
<dbReference type="AlphaFoldDB" id="A0A9Q8SNY2"/>
<evidence type="ECO:0000313" key="3">
    <source>
        <dbReference type="Proteomes" id="UP000830671"/>
    </source>
</evidence>
<keyword evidence="1" id="KW-1133">Transmembrane helix</keyword>